<keyword evidence="1" id="KW-0813">Transport</keyword>
<keyword evidence="3" id="KW-0997">Cell inner membrane</keyword>
<dbReference type="EMBL" id="LPWH01000002">
    <property type="protein sequence ID" value="POR05508.1"/>
    <property type="molecule type" value="Genomic_DNA"/>
</dbReference>
<dbReference type="GO" id="GO:0140359">
    <property type="term" value="F:ABC-type transporter activity"/>
    <property type="evidence" value="ECO:0007669"/>
    <property type="project" value="UniProtKB-ARBA"/>
</dbReference>
<dbReference type="InterPro" id="IPR012340">
    <property type="entry name" value="NA-bd_OB-fold"/>
</dbReference>
<dbReference type="GO" id="GO:0043190">
    <property type="term" value="C:ATP-binding cassette (ABC) transporter complex"/>
    <property type="evidence" value="ECO:0007669"/>
    <property type="project" value="InterPro"/>
</dbReference>
<evidence type="ECO:0000259" key="8">
    <source>
        <dbReference type="PROSITE" id="PS50893"/>
    </source>
</evidence>
<reference evidence="10" key="1">
    <citation type="submission" date="2015-12" db="EMBL/GenBank/DDBJ databases">
        <authorList>
            <person name="Lodha T.D."/>
            <person name="Chintalapati S."/>
            <person name="Chintalapati V.R."/>
            <person name="Sravanthi T."/>
        </authorList>
    </citation>
    <scope>NUCLEOTIDE SEQUENCE [LARGE SCALE GENOMIC DNA]</scope>
    <source>
        <strain evidence="10">JC133</strain>
    </source>
</reference>
<dbReference type="GO" id="GO:0016887">
    <property type="term" value="F:ATP hydrolysis activity"/>
    <property type="evidence" value="ECO:0007669"/>
    <property type="project" value="InterPro"/>
</dbReference>
<dbReference type="Gene3D" id="3.40.50.300">
    <property type="entry name" value="P-loop containing nucleotide triphosphate hydrolases"/>
    <property type="match status" value="1"/>
</dbReference>
<dbReference type="Gene3D" id="2.40.50.140">
    <property type="entry name" value="Nucleic acid-binding proteins"/>
    <property type="match status" value="1"/>
</dbReference>
<keyword evidence="10" id="KW-1185">Reference proteome</keyword>
<organism evidence="9 10">
    <name type="scientific">Alkalispirochaeta sphaeroplastigenens</name>
    <dbReference type="NCBI Taxonomy" id="1187066"/>
    <lineage>
        <taxon>Bacteria</taxon>
        <taxon>Pseudomonadati</taxon>
        <taxon>Spirochaetota</taxon>
        <taxon>Spirochaetia</taxon>
        <taxon>Spirochaetales</taxon>
        <taxon>Spirochaetaceae</taxon>
        <taxon>Alkalispirochaeta</taxon>
    </lineage>
</organism>
<evidence type="ECO:0000256" key="4">
    <source>
        <dbReference type="ARBA" id="ARBA00022741"/>
    </source>
</evidence>
<evidence type="ECO:0000313" key="9">
    <source>
        <dbReference type="EMBL" id="POR05508.1"/>
    </source>
</evidence>
<dbReference type="SUPFAM" id="SSF52540">
    <property type="entry name" value="P-loop containing nucleoside triphosphate hydrolases"/>
    <property type="match status" value="1"/>
</dbReference>
<evidence type="ECO:0000256" key="1">
    <source>
        <dbReference type="ARBA" id="ARBA00022448"/>
    </source>
</evidence>
<dbReference type="InterPro" id="IPR003439">
    <property type="entry name" value="ABC_transporter-like_ATP-bd"/>
</dbReference>
<dbReference type="FunFam" id="3.40.50.300:FF:000042">
    <property type="entry name" value="Maltose/maltodextrin ABC transporter, ATP-binding protein"/>
    <property type="match status" value="1"/>
</dbReference>
<dbReference type="InterPro" id="IPR003593">
    <property type="entry name" value="AAA+_ATPase"/>
</dbReference>
<keyword evidence="7" id="KW-0472">Membrane</keyword>
<feature type="domain" description="ABC transporter" evidence="8">
    <location>
        <begin position="22"/>
        <end position="257"/>
    </location>
</feature>
<evidence type="ECO:0000256" key="7">
    <source>
        <dbReference type="ARBA" id="ARBA00023136"/>
    </source>
</evidence>
<comment type="caution">
    <text evidence="9">The sequence shown here is derived from an EMBL/GenBank/DDBJ whole genome shotgun (WGS) entry which is preliminary data.</text>
</comment>
<dbReference type="SUPFAM" id="SSF50331">
    <property type="entry name" value="MOP-like"/>
    <property type="match status" value="1"/>
</dbReference>
<dbReference type="PROSITE" id="PS50893">
    <property type="entry name" value="ABC_TRANSPORTER_2"/>
    <property type="match status" value="1"/>
</dbReference>
<dbReference type="InterPro" id="IPR013611">
    <property type="entry name" value="Transp-assoc_OB_typ2"/>
</dbReference>
<evidence type="ECO:0000313" key="10">
    <source>
        <dbReference type="Proteomes" id="UP000237350"/>
    </source>
</evidence>
<name>A0A2S4K169_9SPIO</name>
<dbReference type="InterPro" id="IPR008995">
    <property type="entry name" value="Mo/tungstate-bd_C_term_dom"/>
</dbReference>
<dbReference type="PANTHER" id="PTHR42781">
    <property type="entry name" value="SPERMIDINE/PUTRESCINE IMPORT ATP-BINDING PROTEIN POTA"/>
    <property type="match status" value="1"/>
</dbReference>
<dbReference type="AlphaFoldDB" id="A0A2S4K169"/>
<keyword evidence="6" id="KW-1278">Translocase</keyword>
<dbReference type="InterPro" id="IPR050093">
    <property type="entry name" value="ABC_SmlMolc_Importer"/>
</dbReference>
<dbReference type="Pfam" id="PF00005">
    <property type="entry name" value="ABC_tran"/>
    <property type="match status" value="1"/>
</dbReference>
<dbReference type="Gene3D" id="2.40.50.100">
    <property type="match status" value="1"/>
</dbReference>
<dbReference type="InterPro" id="IPR017871">
    <property type="entry name" value="ABC_transporter-like_CS"/>
</dbReference>
<keyword evidence="2" id="KW-1003">Cell membrane</keyword>
<dbReference type="PROSITE" id="PS00211">
    <property type="entry name" value="ABC_TRANSPORTER_1"/>
    <property type="match status" value="1"/>
</dbReference>
<evidence type="ECO:0000256" key="2">
    <source>
        <dbReference type="ARBA" id="ARBA00022475"/>
    </source>
</evidence>
<keyword evidence="4" id="KW-0547">Nucleotide-binding</keyword>
<evidence type="ECO:0000256" key="6">
    <source>
        <dbReference type="ARBA" id="ARBA00022967"/>
    </source>
</evidence>
<dbReference type="SMART" id="SM00382">
    <property type="entry name" value="AAA"/>
    <property type="match status" value="1"/>
</dbReference>
<dbReference type="PANTHER" id="PTHR42781:SF1">
    <property type="entry name" value="THIAMINE IMPORT ATP-BINDING PROTEIN THIQ"/>
    <property type="match status" value="1"/>
</dbReference>
<keyword evidence="5" id="KW-0067">ATP-binding</keyword>
<protein>
    <submittedName>
        <fullName evidence="9">ABC transporter</fullName>
    </submittedName>
</protein>
<evidence type="ECO:0000256" key="3">
    <source>
        <dbReference type="ARBA" id="ARBA00022519"/>
    </source>
</evidence>
<dbReference type="Proteomes" id="UP000237350">
    <property type="component" value="Unassembled WGS sequence"/>
</dbReference>
<gene>
    <name evidence="9" type="ORF">AU468_00865</name>
</gene>
<dbReference type="GO" id="GO:0005524">
    <property type="term" value="F:ATP binding"/>
    <property type="evidence" value="ECO:0007669"/>
    <property type="project" value="UniProtKB-KW"/>
</dbReference>
<dbReference type="OrthoDB" id="9802264at2"/>
<dbReference type="Pfam" id="PF08402">
    <property type="entry name" value="TOBE_2"/>
    <property type="match status" value="1"/>
</dbReference>
<dbReference type="InterPro" id="IPR027417">
    <property type="entry name" value="P-loop_NTPase"/>
</dbReference>
<proteinExistence type="predicted"/>
<accession>A0A2S4K169</accession>
<evidence type="ECO:0000256" key="5">
    <source>
        <dbReference type="ARBA" id="ARBA00022840"/>
    </source>
</evidence>
<sequence>MDRSAAAEFATDPRDSRKPDYLVLKDIVKDFVDGSGGIVRAVNSVSLSVSKGEFVTLLGPSGCGKTTTLRMIAGFESPNGGTIHLDGKDITQVPPFQRNMPMVFQSYALFPHLTIFDNIAYGLKLRGVSREEMRHDVAVASQMVNLVGLEKRYPGELSGGQQQRVALARALVLKPDIILFDEPLSNLDAKLRIQTRTEIKRVQQLLGITALYVTHDQSEALSLSDQIVIMNKGEIVQQGPPEEIYNEPKTPFVSDFIGNANFLDGEVVDVQNDRVTISVDRAKFVLPASRCPRDIASGEAVLLSVKPEAIRVTGSAGAGAELTGKIDVSAFVGPITEYKIVFGDGIITALQPNRPGKTHVHRSGEEVALEFEVESLRAYRA</sequence>